<protein>
    <submittedName>
        <fullName evidence="3">Sporulation protein RMD1</fullName>
    </submittedName>
</protein>
<accession>A0A1R0GMC0</accession>
<keyword evidence="4" id="KW-1185">Reference proteome</keyword>
<proteinExistence type="inferred from homology"/>
<evidence type="ECO:0000256" key="1">
    <source>
        <dbReference type="ARBA" id="ARBA00008306"/>
    </source>
</evidence>
<gene>
    <name evidence="3" type="ORF">AYI68_g7931</name>
</gene>
<dbReference type="Proteomes" id="UP000187455">
    <property type="component" value="Unassembled WGS sequence"/>
</dbReference>
<dbReference type="GO" id="GO:0005739">
    <property type="term" value="C:mitochondrion"/>
    <property type="evidence" value="ECO:0007669"/>
    <property type="project" value="UniProtKB-ARBA"/>
</dbReference>
<dbReference type="Pfam" id="PF02582">
    <property type="entry name" value="DUF155"/>
    <property type="match status" value="1"/>
</dbReference>
<dbReference type="EMBL" id="LSSL01007369">
    <property type="protein sequence ID" value="OLY78030.1"/>
    <property type="molecule type" value="Genomic_DNA"/>
</dbReference>
<name>A0A1R0GMC0_9FUNG</name>
<dbReference type="InterPro" id="IPR003734">
    <property type="entry name" value="DUF155"/>
</dbReference>
<dbReference type="OrthoDB" id="18302at2759"/>
<comment type="caution">
    <text evidence="3">The sequence shown here is derived from an EMBL/GenBank/DDBJ whole genome shotgun (WGS) entry which is preliminary data.</text>
</comment>
<dbReference type="AlphaFoldDB" id="A0A1R0GMC0"/>
<feature type="domain" description="DUF155" evidence="2">
    <location>
        <begin position="30"/>
        <end position="192"/>
    </location>
</feature>
<reference evidence="3 4" key="1">
    <citation type="journal article" date="2016" name="Mol. Biol. Evol.">
        <title>Genome-Wide Survey of Gut Fungi (Harpellales) Reveals the First Horizontally Transferred Ubiquitin Gene from a Mosquito Host.</title>
        <authorList>
            <person name="Wang Y."/>
            <person name="White M.M."/>
            <person name="Kvist S."/>
            <person name="Moncalvo J.M."/>
        </authorList>
    </citation>
    <scope>NUCLEOTIDE SEQUENCE [LARGE SCALE GENOMIC DNA]</scope>
    <source>
        <strain evidence="3 4">ALG-7-W6</strain>
    </source>
</reference>
<comment type="similarity">
    <text evidence="1">Belongs to the RMD1/sif2 family.</text>
</comment>
<evidence type="ECO:0000259" key="2">
    <source>
        <dbReference type="Pfam" id="PF02582"/>
    </source>
</evidence>
<sequence>MDGSDLSRFDTNSHSTLQDPHGIPITSEAFIYDYGVVVLWGMSKPQELEFIQEISHFASGFLKPEDQQTEEFNFFYGASNLHQIIYNDVIMLRDPGNYMVKIAISHAIAQSSKISLFEELVDDTIDETKHIPQTLATTGIVKLGRKDISKKIGQLFILRVNVSLVSNILDTPEIFWSEPNFQPLYIAFKGMFSLFAIVPHF</sequence>
<evidence type="ECO:0000313" key="3">
    <source>
        <dbReference type="EMBL" id="OLY78030.1"/>
    </source>
</evidence>
<evidence type="ECO:0000313" key="4">
    <source>
        <dbReference type="Proteomes" id="UP000187455"/>
    </source>
</evidence>
<dbReference type="PANTHER" id="PTHR16255:SF15">
    <property type="entry name" value="SPORULATION PROTEIN RMD1"/>
    <property type="match status" value="1"/>
</dbReference>
<organism evidence="3 4">
    <name type="scientific">Smittium mucronatum</name>
    <dbReference type="NCBI Taxonomy" id="133383"/>
    <lineage>
        <taxon>Eukaryota</taxon>
        <taxon>Fungi</taxon>
        <taxon>Fungi incertae sedis</taxon>
        <taxon>Zoopagomycota</taxon>
        <taxon>Kickxellomycotina</taxon>
        <taxon>Harpellomycetes</taxon>
        <taxon>Harpellales</taxon>
        <taxon>Legeriomycetaceae</taxon>
        <taxon>Smittium</taxon>
    </lineage>
</organism>
<dbReference type="InterPro" id="IPR051624">
    <property type="entry name" value="RMD1/Sad1-interacting"/>
</dbReference>
<dbReference type="PANTHER" id="PTHR16255">
    <property type="entry name" value="REQUIRED FOR MEIOTIC NUCLEAR DIVISION PROTEIN 1 HOMOLOG"/>
    <property type="match status" value="1"/>
</dbReference>